<dbReference type="PROSITE" id="PS50928">
    <property type="entry name" value="ABC_TM1"/>
    <property type="match status" value="1"/>
</dbReference>
<dbReference type="Pfam" id="PF00528">
    <property type="entry name" value="BPD_transp_1"/>
    <property type="match status" value="1"/>
</dbReference>
<comment type="caution">
    <text evidence="10">The sequence shown here is derived from an EMBL/GenBank/DDBJ whole genome shotgun (WGS) entry which is preliminary data.</text>
</comment>
<name>A0A370KXU1_9HYPH</name>
<comment type="subcellular location">
    <subcellularLocation>
        <location evidence="1 8">Cell membrane</location>
        <topology evidence="1 8">Multi-pass membrane protein</topology>
    </subcellularLocation>
</comment>
<feature type="transmembrane region" description="Helical" evidence="8">
    <location>
        <begin position="177"/>
        <end position="197"/>
    </location>
</feature>
<evidence type="ECO:0000259" key="9">
    <source>
        <dbReference type="PROSITE" id="PS50928"/>
    </source>
</evidence>
<protein>
    <submittedName>
        <fullName evidence="10">Sugar ABC transporter permease</fullName>
    </submittedName>
</protein>
<proteinExistence type="inferred from homology"/>
<keyword evidence="4" id="KW-1003">Cell membrane</keyword>
<feature type="transmembrane region" description="Helical" evidence="8">
    <location>
        <begin position="228"/>
        <end position="249"/>
    </location>
</feature>
<feature type="transmembrane region" description="Helical" evidence="8">
    <location>
        <begin position="122"/>
        <end position="141"/>
    </location>
</feature>
<feature type="transmembrane region" description="Helical" evidence="8">
    <location>
        <begin position="279"/>
        <end position="300"/>
    </location>
</feature>
<dbReference type="RefSeq" id="WP_114832700.1">
    <property type="nucleotide sequence ID" value="NZ_QQTO01000041.1"/>
</dbReference>
<dbReference type="GO" id="GO:0005886">
    <property type="term" value="C:plasma membrane"/>
    <property type="evidence" value="ECO:0007669"/>
    <property type="project" value="UniProtKB-SubCell"/>
</dbReference>
<evidence type="ECO:0000256" key="4">
    <source>
        <dbReference type="ARBA" id="ARBA00022475"/>
    </source>
</evidence>
<dbReference type="SUPFAM" id="SSF161098">
    <property type="entry name" value="MetI-like"/>
    <property type="match status" value="1"/>
</dbReference>
<dbReference type="InterPro" id="IPR050809">
    <property type="entry name" value="UgpAE/MalFG_permease"/>
</dbReference>
<dbReference type="Proteomes" id="UP000255207">
    <property type="component" value="Unassembled WGS sequence"/>
</dbReference>
<evidence type="ECO:0000256" key="1">
    <source>
        <dbReference type="ARBA" id="ARBA00004651"/>
    </source>
</evidence>
<dbReference type="InterPro" id="IPR000515">
    <property type="entry name" value="MetI-like"/>
</dbReference>
<dbReference type="Gene3D" id="1.10.3720.10">
    <property type="entry name" value="MetI-like"/>
    <property type="match status" value="1"/>
</dbReference>
<keyword evidence="5 8" id="KW-0812">Transmembrane</keyword>
<evidence type="ECO:0000313" key="11">
    <source>
        <dbReference type="Proteomes" id="UP000255207"/>
    </source>
</evidence>
<gene>
    <name evidence="10" type="ORF">DWE98_28095</name>
</gene>
<feature type="domain" description="ABC transmembrane type-1" evidence="9">
    <location>
        <begin position="84"/>
        <end position="296"/>
    </location>
</feature>
<comment type="similarity">
    <text evidence="2 8">Belongs to the binding-protein-dependent transport system permease family.</text>
</comment>
<dbReference type="CDD" id="cd06261">
    <property type="entry name" value="TM_PBP2"/>
    <property type="match status" value="1"/>
</dbReference>
<dbReference type="AlphaFoldDB" id="A0A370KXU1"/>
<keyword evidence="11" id="KW-1185">Reference proteome</keyword>
<keyword evidence="3 8" id="KW-0813">Transport</keyword>
<evidence type="ECO:0000256" key="8">
    <source>
        <dbReference type="RuleBase" id="RU363032"/>
    </source>
</evidence>
<sequence length="307" mass="33493">MTASGAAAAGRKALPRLRQPGSGLGLAVLFLAPALLGLLVFRLAPIAVAGVGALYRESLEGDQTFVGVANFASLFEDAGFWHSLRTTILFNLIINPLQIAIAFAMALLVLQPGRGITFFRAAFFLPMTLSIGLTAVLWSMLLDQTLGPINALLEQLGFARQGFFRDEGQALGTMMAIASWKGCGYWMVFLLAGLFGIDDQLYEAARIDGANGWQRFWHITLPQMRRPLTFVLIADTAVNFLFFAPVYIITSGGPNDSTSLMMFRAYEAAFTFMNWGRSLAYSSVILLIVIAVAIVQLRLLRHGEDES</sequence>
<evidence type="ECO:0000256" key="7">
    <source>
        <dbReference type="ARBA" id="ARBA00023136"/>
    </source>
</evidence>
<accession>A0A370KXU1</accession>
<dbReference type="GO" id="GO:0055085">
    <property type="term" value="P:transmembrane transport"/>
    <property type="evidence" value="ECO:0007669"/>
    <property type="project" value="InterPro"/>
</dbReference>
<dbReference type="InterPro" id="IPR035906">
    <property type="entry name" value="MetI-like_sf"/>
</dbReference>
<evidence type="ECO:0000256" key="2">
    <source>
        <dbReference type="ARBA" id="ARBA00009306"/>
    </source>
</evidence>
<dbReference type="PANTHER" id="PTHR43227:SF11">
    <property type="entry name" value="BLL4140 PROTEIN"/>
    <property type="match status" value="1"/>
</dbReference>
<evidence type="ECO:0000256" key="5">
    <source>
        <dbReference type="ARBA" id="ARBA00022692"/>
    </source>
</evidence>
<evidence type="ECO:0000313" key="10">
    <source>
        <dbReference type="EMBL" id="RDJ19790.1"/>
    </source>
</evidence>
<organism evidence="10 11">
    <name type="scientific">Bosea caraganae</name>
    <dbReference type="NCBI Taxonomy" id="2763117"/>
    <lineage>
        <taxon>Bacteria</taxon>
        <taxon>Pseudomonadati</taxon>
        <taxon>Pseudomonadota</taxon>
        <taxon>Alphaproteobacteria</taxon>
        <taxon>Hyphomicrobiales</taxon>
        <taxon>Boseaceae</taxon>
        <taxon>Bosea</taxon>
    </lineage>
</organism>
<feature type="transmembrane region" description="Helical" evidence="8">
    <location>
        <begin position="88"/>
        <end position="110"/>
    </location>
</feature>
<evidence type="ECO:0000256" key="3">
    <source>
        <dbReference type="ARBA" id="ARBA00022448"/>
    </source>
</evidence>
<dbReference type="EMBL" id="QQTP01000028">
    <property type="protein sequence ID" value="RDJ19790.1"/>
    <property type="molecule type" value="Genomic_DNA"/>
</dbReference>
<keyword evidence="7 8" id="KW-0472">Membrane</keyword>
<keyword evidence="6 8" id="KW-1133">Transmembrane helix</keyword>
<evidence type="ECO:0000256" key="6">
    <source>
        <dbReference type="ARBA" id="ARBA00022989"/>
    </source>
</evidence>
<dbReference type="PANTHER" id="PTHR43227">
    <property type="entry name" value="BLL4140 PROTEIN"/>
    <property type="match status" value="1"/>
</dbReference>
<feature type="transmembrane region" description="Helical" evidence="8">
    <location>
        <begin position="21"/>
        <end position="44"/>
    </location>
</feature>
<reference evidence="11" key="1">
    <citation type="submission" date="2018-07" db="EMBL/GenBank/DDBJ databases">
        <authorList>
            <person name="Safronova V.I."/>
            <person name="Chirak E.R."/>
            <person name="Sazanova A.L."/>
        </authorList>
    </citation>
    <scope>NUCLEOTIDE SEQUENCE [LARGE SCALE GENOMIC DNA]</scope>
    <source>
        <strain evidence="11">RCAM04685</strain>
    </source>
</reference>